<name>A0A1R1XIY2_9FUNG</name>
<accession>A0A1R1XIY2</accession>
<evidence type="ECO:0000313" key="2">
    <source>
        <dbReference type="EMBL" id="OMJ14601.1"/>
    </source>
</evidence>
<protein>
    <submittedName>
        <fullName evidence="2">Uncharacterized protein</fullName>
    </submittedName>
</protein>
<feature type="compositionally biased region" description="Basic and acidic residues" evidence="1">
    <location>
        <begin position="217"/>
        <end position="228"/>
    </location>
</feature>
<feature type="region of interest" description="Disordered" evidence="1">
    <location>
        <begin position="507"/>
        <end position="534"/>
    </location>
</feature>
<reference evidence="3" key="1">
    <citation type="submission" date="2017-01" db="EMBL/GenBank/DDBJ databases">
        <authorList>
            <person name="Wang Y."/>
            <person name="White M."/>
            <person name="Kvist S."/>
            <person name="Moncalvo J.-M."/>
        </authorList>
    </citation>
    <scope>NUCLEOTIDE SEQUENCE [LARGE SCALE GENOMIC DNA]</scope>
    <source>
        <strain evidence="3">ID-206-W2</strain>
    </source>
</reference>
<organism evidence="2 3">
    <name type="scientific">Smittium culicis</name>
    <dbReference type="NCBI Taxonomy" id="133412"/>
    <lineage>
        <taxon>Eukaryota</taxon>
        <taxon>Fungi</taxon>
        <taxon>Fungi incertae sedis</taxon>
        <taxon>Zoopagomycota</taxon>
        <taxon>Kickxellomycotina</taxon>
        <taxon>Harpellomycetes</taxon>
        <taxon>Harpellales</taxon>
        <taxon>Legeriomycetaceae</taxon>
        <taxon>Smittium</taxon>
    </lineage>
</organism>
<dbReference type="OrthoDB" id="7756796at2759"/>
<sequence length="662" mass="74237">MDQLTKNQAPSSQNQVRVLTELVQQLLCGRKNNPESEDPHFSTRISFTGFNTYPELSEALQSIEEDLFRAPLTEEEHKIAIHSCSKTSSMNYTPPPLKDTASSAENKGMYTSKDPEILFASTMRALLSEIASTVTQARLENLHKELGLPGKPIQLVESNVKPLIEFIHFAGANRLRSQGIQEEEKMLRRRSPKLKLPLNSVTRPTIASQIFAEEAAGAERVHNEDPKRPHSKGPPSYVQVGVVKNNDWVPPTRSRPSEAKSQRGGTEIQDGDADFHLLNVDVCHPAPWETDATSAIRAQKPRYIYIELMSIDSDAEETGNPESFLLKELASVLERPLVLAPDAGAGDFYRLQQLILRNSRAVHGVVCNEAQENGDKIGVSMFRLHNHTLLYQEIRGNNLFGISGINRKDMVSLHQYQHSPKIHICAICTKTRVCPKNTDSTNRMVSITGDILRIELSVWNPWRRPLCIITEQEAKTILQLVTGQQRAFSEHSDPQMDHFRQSVLLPTLESDSPGSSEGPPRASHNDTSDSNVEIRNLVPRPDVAISLTTTSSSSNNCRARSENRKVTALGKQELELDGLEDQRCFLKTQDLGTYSIDFIVSNKRSVRRFIETHRIDKKRSRIDQGALILEIIAPKEKRGGRPIEKPFQTNPHSDIILYPLTA</sequence>
<feature type="region of interest" description="Disordered" evidence="1">
    <location>
        <begin position="216"/>
        <end position="268"/>
    </location>
</feature>
<evidence type="ECO:0000256" key="1">
    <source>
        <dbReference type="SAM" id="MobiDB-lite"/>
    </source>
</evidence>
<comment type="caution">
    <text evidence="2">The sequence shown here is derived from an EMBL/GenBank/DDBJ whole genome shotgun (WGS) entry which is preliminary data.</text>
</comment>
<evidence type="ECO:0000313" key="3">
    <source>
        <dbReference type="Proteomes" id="UP000187429"/>
    </source>
</evidence>
<dbReference type="Proteomes" id="UP000187429">
    <property type="component" value="Unassembled WGS sequence"/>
</dbReference>
<keyword evidence="3" id="KW-1185">Reference proteome</keyword>
<dbReference type="AlphaFoldDB" id="A0A1R1XIY2"/>
<proteinExistence type="predicted"/>
<feature type="compositionally biased region" description="Low complexity" evidence="1">
    <location>
        <begin position="509"/>
        <end position="520"/>
    </location>
</feature>
<gene>
    <name evidence="2" type="ORF">AYI69_g8526</name>
</gene>
<dbReference type="EMBL" id="LSSM01004584">
    <property type="protein sequence ID" value="OMJ14601.1"/>
    <property type="molecule type" value="Genomic_DNA"/>
</dbReference>